<keyword evidence="2" id="KW-1185">Reference proteome</keyword>
<dbReference type="EMBL" id="LGRX02035401">
    <property type="protein sequence ID" value="KAK3234984.1"/>
    <property type="molecule type" value="Genomic_DNA"/>
</dbReference>
<proteinExistence type="predicted"/>
<accession>A0AAE0EP04</accession>
<gene>
    <name evidence="1" type="ORF">CYMTET_54789</name>
</gene>
<sequence length="122" mass="13162">MNVVNLSCKRSAMLCERKNHQAPARVRVLTCKAASAPQRAAPSPIVDRRALLSLSTYFASAVLVERASAELAPCSIRVPCTIPPPEDKPRYEMPGPAYSPAKAAEEKFLAKLKAEAEGKTAK</sequence>
<protein>
    <submittedName>
        <fullName evidence="1">Uncharacterized protein</fullName>
    </submittedName>
</protein>
<dbReference type="AlphaFoldDB" id="A0AAE0EP04"/>
<reference evidence="1 2" key="1">
    <citation type="journal article" date="2015" name="Genome Biol. Evol.">
        <title>Comparative Genomics of a Bacterivorous Green Alga Reveals Evolutionary Causalities and Consequences of Phago-Mixotrophic Mode of Nutrition.</title>
        <authorList>
            <person name="Burns J.A."/>
            <person name="Paasch A."/>
            <person name="Narechania A."/>
            <person name="Kim E."/>
        </authorList>
    </citation>
    <scope>NUCLEOTIDE SEQUENCE [LARGE SCALE GENOMIC DNA]</scope>
    <source>
        <strain evidence="1 2">PLY_AMNH</strain>
    </source>
</reference>
<evidence type="ECO:0000313" key="2">
    <source>
        <dbReference type="Proteomes" id="UP001190700"/>
    </source>
</evidence>
<name>A0AAE0EP04_9CHLO</name>
<comment type="caution">
    <text evidence="1">The sequence shown here is derived from an EMBL/GenBank/DDBJ whole genome shotgun (WGS) entry which is preliminary data.</text>
</comment>
<dbReference type="Proteomes" id="UP001190700">
    <property type="component" value="Unassembled WGS sequence"/>
</dbReference>
<evidence type="ECO:0000313" key="1">
    <source>
        <dbReference type="EMBL" id="KAK3234984.1"/>
    </source>
</evidence>
<organism evidence="1 2">
    <name type="scientific">Cymbomonas tetramitiformis</name>
    <dbReference type="NCBI Taxonomy" id="36881"/>
    <lineage>
        <taxon>Eukaryota</taxon>
        <taxon>Viridiplantae</taxon>
        <taxon>Chlorophyta</taxon>
        <taxon>Pyramimonadophyceae</taxon>
        <taxon>Pyramimonadales</taxon>
        <taxon>Pyramimonadaceae</taxon>
        <taxon>Cymbomonas</taxon>
    </lineage>
</organism>